<dbReference type="AlphaFoldDB" id="A0A383AVC8"/>
<organism evidence="1">
    <name type="scientific">marine metagenome</name>
    <dbReference type="NCBI Taxonomy" id="408172"/>
    <lineage>
        <taxon>unclassified sequences</taxon>
        <taxon>metagenomes</taxon>
        <taxon>ecological metagenomes</taxon>
    </lineage>
</organism>
<feature type="non-terminal residue" evidence="1">
    <location>
        <position position="1"/>
    </location>
</feature>
<evidence type="ECO:0000313" key="1">
    <source>
        <dbReference type="EMBL" id="SVE11926.1"/>
    </source>
</evidence>
<feature type="non-terminal residue" evidence="1">
    <location>
        <position position="42"/>
    </location>
</feature>
<proteinExistence type="predicted"/>
<accession>A0A383AVC8</accession>
<gene>
    <name evidence="1" type="ORF">METZ01_LOCUS464780</name>
</gene>
<reference evidence="1" key="1">
    <citation type="submission" date="2018-05" db="EMBL/GenBank/DDBJ databases">
        <authorList>
            <person name="Lanie J.A."/>
            <person name="Ng W.-L."/>
            <person name="Kazmierczak K.M."/>
            <person name="Andrzejewski T.M."/>
            <person name="Davidsen T.M."/>
            <person name="Wayne K.J."/>
            <person name="Tettelin H."/>
            <person name="Glass J.I."/>
            <person name="Rusch D."/>
            <person name="Podicherti R."/>
            <person name="Tsui H.-C.T."/>
            <person name="Winkler M.E."/>
        </authorList>
    </citation>
    <scope>NUCLEOTIDE SEQUENCE</scope>
</reference>
<sequence>VTYPVVLWVHALGTPALEDGQQPGVALGLQPLIAGLFNPVVE</sequence>
<name>A0A383AVC8_9ZZZZ</name>
<dbReference type="EMBL" id="UINC01195381">
    <property type="protein sequence ID" value="SVE11926.1"/>
    <property type="molecule type" value="Genomic_DNA"/>
</dbReference>
<protein>
    <submittedName>
        <fullName evidence="1">Uncharacterized protein</fullName>
    </submittedName>
</protein>